<feature type="transmembrane region" description="Helical" evidence="1">
    <location>
        <begin position="122"/>
        <end position="140"/>
    </location>
</feature>
<gene>
    <name evidence="2" type="ORF">DVR12_17080</name>
</gene>
<feature type="transmembrane region" description="Helical" evidence="1">
    <location>
        <begin position="146"/>
        <end position="162"/>
    </location>
</feature>
<feature type="transmembrane region" description="Helical" evidence="1">
    <location>
        <begin position="174"/>
        <end position="198"/>
    </location>
</feature>
<feature type="transmembrane region" description="Helical" evidence="1">
    <location>
        <begin position="92"/>
        <end position="113"/>
    </location>
</feature>
<evidence type="ECO:0000313" key="2">
    <source>
        <dbReference type="EMBL" id="RFS21054.1"/>
    </source>
</evidence>
<dbReference type="OrthoDB" id="636847at2"/>
<feature type="transmembrane region" description="Helical" evidence="1">
    <location>
        <begin position="342"/>
        <end position="360"/>
    </location>
</feature>
<feature type="transmembrane region" description="Helical" evidence="1">
    <location>
        <begin position="465"/>
        <end position="483"/>
    </location>
</feature>
<name>A0A3E1Y7K8_9BACT</name>
<dbReference type="Proteomes" id="UP000260644">
    <property type="component" value="Unassembled WGS sequence"/>
</dbReference>
<keyword evidence="1" id="KW-0812">Transmembrane</keyword>
<reference evidence="2 3" key="1">
    <citation type="submission" date="2018-07" db="EMBL/GenBank/DDBJ databases">
        <title>Chitinophaga K2CV101002-2 sp. nov., isolated from a monsoon evergreen broad-leaved forest soil.</title>
        <authorList>
            <person name="Lv Y."/>
        </authorList>
    </citation>
    <scope>NUCLEOTIDE SEQUENCE [LARGE SCALE GENOMIC DNA]</scope>
    <source>
        <strain evidence="2 3">GDMCC 1.1288</strain>
    </source>
</reference>
<dbReference type="EMBL" id="QPMM01000009">
    <property type="protein sequence ID" value="RFS21054.1"/>
    <property type="molecule type" value="Genomic_DNA"/>
</dbReference>
<keyword evidence="1" id="KW-1133">Transmembrane helix</keyword>
<keyword evidence="1" id="KW-0472">Membrane</keyword>
<evidence type="ECO:0000256" key="1">
    <source>
        <dbReference type="SAM" id="Phobius"/>
    </source>
</evidence>
<proteinExistence type="predicted"/>
<evidence type="ECO:0008006" key="4">
    <source>
        <dbReference type="Google" id="ProtNLM"/>
    </source>
</evidence>
<feature type="transmembrane region" description="Helical" evidence="1">
    <location>
        <begin position="24"/>
        <end position="44"/>
    </location>
</feature>
<comment type="caution">
    <text evidence="2">The sequence shown here is derived from an EMBL/GenBank/DDBJ whole genome shotgun (WGS) entry which is preliminary data.</text>
</comment>
<accession>A0A3E1Y7K8</accession>
<protein>
    <recommendedName>
        <fullName evidence="4">Glycosyltransferase RgtA/B/C/D-like domain-containing protein</fullName>
    </recommendedName>
</protein>
<feature type="transmembrane region" description="Helical" evidence="1">
    <location>
        <begin position="204"/>
        <end position="226"/>
    </location>
</feature>
<evidence type="ECO:0000313" key="3">
    <source>
        <dbReference type="Proteomes" id="UP000260644"/>
    </source>
</evidence>
<organism evidence="2 3">
    <name type="scientific">Chitinophaga silvatica</name>
    <dbReference type="NCBI Taxonomy" id="2282649"/>
    <lineage>
        <taxon>Bacteria</taxon>
        <taxon>Pseudomonadati</taxon>
        <taxon>Bacteroidota</taxon>
        <taxon>Chitinophagia</taxon>
        <taxon>Chitinophagales</taxon>
        <taxon>Chitinophagaceae</taxon>
        <taxon>Chitinophaga</taxon>
    </lineage>
</organism>
<keyword evidence="3" id="KW-1185">Reference proteome</keyword>
<feature type="transmembrane region" description="Helical" evidence="1">
    <location>
        <begin position="401"/>
        <end position="418"/>
    </location>
</feature>
<dbReference type="AlphaFoldDB" id="A0A3E1Y7K8"/>
<dbReference type="RefSeq" id="WP_116977002.1">
    <property type="nucleotide sequence ID" value="NZ_QPMM01000009.1"/>
</dbReference>
<sequence>MTLLRLKDENNFLCFLLANNRNRLLAAVALLSIIVKIVIFKYFYPHADYTPDSDSYIVAAISKFDVDLWPIGYSKFLGLFHHLSNSETLLVTFQYCFLELSTYLFFFSFLYILKEEMFLHRYLFPFLIINPIFLFISNYIITESLFIGLSIIWFTLLLWILYRPSLSLILIHGLVLSLAFTIRYNAIFYPVVSLIAILLISSKWWIKIIGIILPIILIGMFIRFTVNKTYERTNVRQFSVFGSWQLANNALYQLPYLPFDTTGIPRECKLVHKLAYDFYRSEFFKIKDAKPAAGAYYMWDPHSPLNGLKDLYAQKFQLDDFTARSVVAPIYKEYASYLIKKYPINFLRYYLCPNIMNYLIPDLEMIKQNNRIKYKIALSNPGWFKESKRPNSTTAVKAQEYILYIFPYLFPALHLLLIKEALQFYINNRRKKNKQNQLINKSIFIALAFFIINAAFSIVASPVVFRYQIPVYILMITFILFLIEKNLQEAKPAS</sequence>
<feature type="transmembrane region" description="Helical" evidence="1">
    <location>
        <begin position="438"/>
        <end position="459"/>
    </location>
</feature>